<dbReference type="InterPro" id="IPR016516">
    <property type="entry name" value="UCP07580"/>
</dbReference>
<feature type="transmembrane region" description="Helical" evidence="1">
    <location>
        <begin position="205"/>
        <end position="226"/>
    </location>
</feature>
<dbReference type="RefSeq" id="WP_101235834.1">
    <property type="nucleotide sequence ID" value="NZ_PISJ01000006.1"/>
</dbReference>
<gene>
    <name evidence="2" type="ORF">CW311_04910</name>
</gene>
<keyword evidence="2" id="KW-0378">Hydrolase</keyword>
<comment type="caution">
    <text evidence="2">The sequence shown here is derived from an EMBL/GenBank/DDBJ whole genome shotgun (WGS) entry which is preliminary data.</text>
</comment>
<protein>
    <submittedName>
        <fullName evidence="2">Metal-dependent hydrolase</fullName>
    </submittedName>
</protein>
<proteinExistence type="predicted"/>
<evidence type="ECO:0000256" key="1">
    <source>
        <dbReference type="SAM" id="Phobius"/>
    </source>
</evidence>
<keyword evidence="1" id="KW-0472">Membrane</keyword>
<dbReference type="AlphaFoldDB" id="A0A2N0WI73"/>
<dbReference type="Pfam" id="PF10118">
    <property type="entry name" value="Metal_hydrol"/>
    <property type="match status" value="1"/>
</dbReference>
<dbReference type="EMBL" id="PISJ01000006">
    <property type="protein sequence ID" value="PKF35382.1"/>
    <property type="molecule type" value="Genomic_DNA"/>
</dbReference>
<feature type="transmembrane region" description="Helical" evidence="1">
    <location>
        <begin position="133"/>
        <end position="155"/>
    </location>
</feature>
<dbReference type="Proteomes" id="UP000233553">
    <property type="component" value="Unassembled WGS sequence"/>
</dbReference>
<dbReference type="PANTHER" id="PTHR39456:SF1">
    <property type="entry name" value="METAL-DEPENDENT HYDROLASE"/>
    <property type="match status" value="1"/>
</dbReference>
<reference evidence="2 3" key="1">
    <citation type="submission" date="2017-12" db="EMBL/GenBank/DDBJ databases">
        <title>Draft Genome sequences of multiple microbial strains isolated from spacecraft associated surfaces.</title>
        <authorList>
            <person name="Seuylemezian A."/>
            <person name="Vaishampayan P."/>
            <person name="Venkateswaran K."/>
        </authorList>
    </citation>
    <scope>NUCLEOTIDE SEQUENCE [LARGE SCALE GENOMIC DNA]</scope>
    <source>
        <strain evidence="2 3">2P01AA</strain>
    </source>
</reference>
<accession>A0A2N0WI73</accession>
<dbReference type="PANTHER" id="PTHR39456">
    <property type="entry name" value="METAL-DEPENDENT HYDROLASE"/>
    <property type="match status" value="1"/>
</dbReference>
<name>A0A2N0WI73_9GAMM</name>
<dbReference type="GO" id="GO:0016787">
    <property type="term" value="F:hydrolase activity"/>
    <property type="evidence" value="ECO:0007669"/>
    <property type="project" value="UniProtKB-KW"/>
</dbReference>
<evidence type="ECO:0000313" key="3">
    <source>
        <dbReference type="Proteomes" id="UP000233553"/>
    </source>
</evidence>
<sequence length="315" mass="35944">MNKFIDHQIIARKVHFDFSQTPRHWVPDDVLATHVLNSMHVLLPAVEHWFCRLANKTLPYVNDKNLKADIRGFIAQEAAHANAHKGAEIYFQTHGIDPTPFKHFLEWMFKDGFMGDTPFGIYGPFKRYSKQWLAFRMGIIAGLEHYFCFFGTWVLDAEGLEHADPAMLDIVRWHGAEEVEHRTVGYDAYRALAGDHLKGYLGRQLSMSFAFIAMVGFWLGASVYLCKLDNTPEANRISRKNPLALIWEFQQTAKQKKSLPDLVMILTALKGWSKFNYHPERDGDVKKALAYIANSPAAKQAAEAYAQALAAKMNR</sequence>
<organism evidence="2 3">
    <name type="scientific">Acinetobacter proteolyticus</name>
    <dbReference type="NCBI Taxonomy" id="1776741"/>
    <lineage>
        <taxon>Bacteria</taxon>
        <taxon>Pseudomonadati</taxon>
        <taxon>Pseudomonadota</taxon>
        <taxon>Gammaproteobacteria</taxon>
        <taxon>Moraxellales</taxon>
        <taxon>Moraxellaceae</taxon>
        <taxon>Acinetobacter</taxon>
    </lineage>
</organism>
<keyword evidence="1" id="KW-1133">Transmembrane helix</keyword>
<evidence type="ECO:0000313" key="2">
    <source>
        <dbReference type="EMBL" id="PKF35382.1"/>
    </source>
</evidence>
<dbReference type="PIRSF" id="PIRSF007580">
    <property type="entry name" value="UCP07580"/>
    <property type="match status" value="1"/>
</dbReference>
<keyword evidence="1" id="KW-0812">Transmembrane</keyword>